<accession>A0ABS3TBM0</accession>
<evidence type="ECO:0000313" key="2">
    <source>
        <dbReference type="Proteomes" id="UP000670527"/>
    </source>
</evidence>
<dbReference type="EMBL" id="JAGETX010000004">
    <property type="protein sequence ID" value="MBO3270743.1"/>
    <property type="molecule type" value="Genomic_DNA"/>
</dbReference>
<comment type="caution">
    <text evidence="1">The sequence shown here is derived from an EMBL/GenBank/DDBJ whole genome shotgun (WGS) entry which is preliminary data.</text>
</comment>
<keyword evidence="2" id="KW-1185">Reference proteome</keyword>
<gene>
    <name evidence="1" type="ORF">J4D97_08795</name>
</gene>
<protein>
    <submittedName>
        <fullName evidence="1">Uncharacterized protein</fullName>
    </submittedName>
</protein>
<reference evidence="1 2" key="1">
    <citation type="submission" date="2021-03" db="EMBL/GenBank/DDBJ databases">
        <authorList>
            <person name="Kim M.K."/>
        </authorList>
    </citation>
    <scope>NUCLEOTIDE SEQUENCE [LARGE SCALE GENOMIC DNA]</scope>
    <source>
        <strain evidence="1 2">BT507</strain>
    </source>
</reference>
<evidence type="ECO:0000313" key="1">
    <source>
        <dbReference type="EMBL" id="MBO3270743.1"/>
    </source>
</evidence>
<proteinExistence type="predicted"/>
<dbReference type="Proteomes" id="UP000670527">
    <property type="component" value="Unassembled WGS sequence"/>
</dbReference>
<name>A0ABS3TBM0_9BACT</name>
<dbReference type="RefSeq" id="WP_208307261.1">
    <property type="nucleotide sequence ID" value="NZ_JAGETX010000004.1"/>
</dbReference>
<sequence length="145" mass="16211">MSTSTDQVQLATQWLDITVERFVANIRRLKVVDTGALAASFQQQVIGAADGDVLKMRLSYAVWGMFQDMGVGRGMGAGVRKGDDGYDRIRNSRGKLKRHTRKARAWYSKEAYAQTKRLSELMLELKGQVLLTTITAMPTQTNINL</sequence>
<organism evidence="1 2">
    <name type="scientific">Hymenobacter defluvii</name>
    <dbReference type="NCBI Taxonomy" id="2054411"/>
    <lineage>
        <taxon>Bacteria</taxon>
        <taxon>Pseudomonadati</taxon>
        <taxon>Bacteroidota</taxon>
        <taxon>Cytophagia</taxon>
        <taxon>Cytophagales</taxon>
        <taxon>Hymenobacteraceae</taxon>
        <taxon>Hymenobacter</taxon>
    </lineage>
</organism>